<feature type="compositionally biased region" description="Basic and acidic residues" evidence="1">
    <location>
        <begin position="99"/>
        <end position="109"/>
    </location>
</feature>
<feature type="compositionally biased region" description="Low complexity" evidence="1">
    <location>
        <begin position="118"/>
        <end position="129"/>
    </location>
</feature>
<dbReference type="OrthoDB" id="4829871at2"/>
<evidence type="ECO:0000256" key="1">
    <source>
        <dbReference type="SAM" id="MobiDB-lite"/>
    </source>
</evidence>
<feature type="region of interest" description="Disordered" evidence="1">
    <location>
        <begin position="99"/>
        <end position="155"/>
    </location>
</feature>
<protein>
    <submittedName>
        <fullName evidence="2">Uncharacterized protein</fullName>
    </submittedName>
</protein>
<proteinExistence type="predicted"/>
<dbReference type="Proteomes" id="UP000269289">
    <property type="component" value="Unassembled WGS sequence"/>
</dbReference>
<organism evidence="2 3">
    <name type="scientific">Cellulomonas triticagri</name>
    <dbReference type="NCBI Taxonomy" id="2483352"/>
    <lineage>
        <taxon>Bacteria</taxon>
        <taxon>Bacillati</taxon>
        <taxon>Actinomycetota</taxon>
        <taxon>Actinomycetes</taxon>
        <taxon>Micrococcales</taxon>
        <taxon>Cellulomonadaceae</taxon>
        <taxon>Cellulomonas</taxon>
    </lineage>
</organism>
<gene>
    <name evidence="2" type="ORF">EBM89_20555</name>
</gene>
<accession>A0A3M2ISG1</accession>
<keyword evidence="3" id="KW-1185">Reference proteome</keyword>
<evidence type="ECO:0000313" key="3">
    <source>
        <dbReference type="Proteomes" id="UP000269289"/>
    </source>
</evidence>
<dbReference type="AlphaFoldDB" id="A0A3M2ISG1"/>
<comment type="caution">
    <text evidence="2">The sequence shown here is derived from an EMBL/GenBank/DDBJ whole genome shotgun (WGS) entry which is preliminary data.</text>
</comment>
<name>A0A3M2ISG1_9CELL</name>
<dbReference type="EMBL" id="RFFI01000243">
    <property type="protein sequence ID" value="RMI01328.1"/>
    <property type="molecule type" value="Genomic_DNA"/>
</dbReference>
<reference evidence="2 3" key="1">
    <citation type="submission" date="2018-10" db="EMBL/GenBank/DDBJ databases">
        <title>Isolation, diversity and antifungal activity of actinobacteria from wheat.</title>
        <authorList>
            <person name="Han C."/>
        </authorList>
    </citation>
    <scope>NUCLEOTIDE SEQUENCE [LARGE SCALE GENOMIC DNA]</scope>
    <source>
        <strain evidence="2 3">NEAU-YY56</strain>
    </source>
</reference>
<dbReference type="RefSeq" id="WP_122151403.1">
    <property type="nucleotide sequence ID" value="NZ_RFFI01000243.1"/>
</dbReference>
<sequence length="155" mass="16196">MGGFFVVIALAVAAAVGVIVLANRASGGTDVRTFWADLRAGLGRRRGAEGAPPEDEPEPVDVSFDRFFAEAPQADDGYLQLDDLAEALERTGERAAHLRERLPHARGGQDAEPEAPVRPDAVPAAAAPRPARRSGHTPGVVVVGPPVLPPQRGDG</sequence>
<evidence type="ECO:0000313" key="2">
    <source>
        <dbReference type="EMBL" id="RMI01328.1"/>
    </source>
</evidence>